<evidence type="ECO:0000259" key="3">
    <source>
        <dbReference type="PROSITE" id="PS50011"/>
    </source>
</evidence>
<feature type="region of interest" description="Disordered" evidence="2">
    <location>
        <begin position="949"/>
        <end position="1047"/>
    </location>
</feature>
<name>A0AAE0JQ81_9PEZI</name>
<feature type="compositionally biased region" description="Polar residues" evidence="2">
    <location>
        <begin position="1144"/>
        <end position="1154"/>
    </location>
</feature>
<proteinExistence type="predicted"/>
<dbReference type="InterPro" id="IPR053083">
    <property type="entry name" value="TF_kinase-domain_protein"/>
</dbReference>
<feature type="compositionally biased region" description="Acidic residues" evidence="2">
    <location>
        <begin position="1119"/>
        <end position="1130"/>
    </location>
</feature>
<feature type="compositionally biased region" description="Low complexity" evidence="2">
    <location>
        <begin position="782"/>
        <end position="799"/>
    </location>
</feature>
<accession>A0AAE0JQ81</accession>
<dbReference type="GO" id="GO:0005524">
    <property type="term" value="F:ATP binding"/>
    <property type="evidence" value="ECO:0007669"/>
    <property type="project" value="UniProtKB-UniRule"/>
</dbReference>
<evidence type="ECO:0000313" key="5">
    <source>
        <dbReference type="Proteomes" id="UP001278500"/>
    </source>
</evidence>
<reference evidence="4" key="1">
    <citation type="journal article" date="2023" name="Mol. Phylogenet. Evol.">
        <title>Genome-scale phylogeny and comparative genomics of the fungal order Sordariales.</title>
        <authorList>
            <person name="Hensen N."/>
            <person name="Bonometti L."/>
            <person name="Westerberg I."/>
            <person name="Brannstrom I.O."/>
            <person name="Guillou S."/>
            <person name="Cros-Aarteil S."/>
            <person name="Calhoun S."/>
            <person name="Haridas S."/>
            <person name="Kuo A."/>
            <person name="Mondo S."/>
            <person name="Pangilinan J."/>
            <person name="Riley R."/>
            <person name="LaButti K."/>
            <person name="Andreopoulos B."/>
            <person name="Lipzen A."/>
            <person name="Chen C."/>
            <person name="Yan M."/>
            <person name="Daum C."/>
            <person name="Ng V."/>
            <person name="Clum A."/>
            <person name="Steindorff A."/>
            <person name="Ohm R.A."/>
            <person name="Martin F."/>
            <person name="Silar P."/>
            <person name="Natvig D.O."/>
            <person name="Lalanne C."/>
            <person name="Gautier V."/>
            <person name="Ament-Velasquez S.L."/>
            <person name="Kruys A."/>
            <person name="Hutchinson M.I."/>
            <person name="Powell A.J."/>
            <person name="Barry K."/>
            <person name="Miller A.N."/>
            <person name="Grigoriev I.V."/>
            <person name="Debuchy R."/>
            <person name="Gladieux P."/>
            <person name="Hiltunen Thoren M."/>
            <person name="Johannesson H."/>
        </authorList>
    </citation>
    <scope>NUCLEOTIDE SEQUENCE</scope>
    <source>
        <strain evidence="4">CBS 560.94</strain>
    </source>
</reference>
<dbReference type="GeneID" id="87867401"/>
<feature type="binding site" evidence="1">
    <location>
        <position position="181"/>
    </location>
    <ligand>
        <name>ATP</name>
        <dbReference type="ChEBI" id="CHEBI:30616"/>
    </ligand>
</feature>
<keyword evidence="1" id="KW-0547">Nucleotide-binding</keyword>
<feature type="region of interest" description="Disordered" evidence="2">
    <location>
        <begin position="1"/>
        <end position="21"/>
    </location>
</feature>
<feature type="compositionally biased region" description="Low complexity" evidence="2">
    <location>
        <begin position="811"/>
        <end position="820"/>
    </location>
</feature>
<dbReference type="InterPro" id="IPR011009">
    <property type="entry name" value="Kinase-like_dom_sf"/>
</dbReference>
<dbReference type="Proteomes" id="UP001278500">
    <property type="component" value="Unassembled WGS sequence"/>
</dbReference>
<dbReference type="GO" id="GO:0004672">
    <property type="term" value="F:protein kinase activity"/>
    <property type="evidence" value="ECO:0007669"/>
    <property type="project" value="InterPro"/>
</dbReference>
<dbReference type="InterPro" id="IPR017441">
    <property type="entry name" value="Protein_kinase_ATP_BS"/>
</dbReference>
<dbReference type="SMART" id="SM00220">
    <property type="entry name" value="S_TKc"/>
    <property type="match status" value="1"/>
</dbReference>
<keyword evidence="5" id="KW-1185">Reference proteome</keyword>
<dbReference type="PROSITE" id="PS50011">
    <property type="entry name" value="PROTEIN_KINASE_DOM"/>
    <property type="match status" value="1"/>
</dbReference>
<feature type="compositionally biased region" description="Pro residues" evidence="2">
    <location>
        <begin position="821"/>
        <end position="833"/>
    </location>
</feature>
<dbReference type="PANTHER" id="PTHR44305">
    <property type="entry name" value="SI:DKEY-192D15.2-RELATED"/>
    <property type="match status" value="1"/>
</dbReference>
<sequence length="1263" mass="139527">MAHQQAQRQGKGQGPVEPPTADLYGERAVQREMLRYQQDNGYPCVLYRRGELHIRETPEYRALRRKWRPPIPGPLWKNHFTNPFYGANQMYEIIPFSRRGMPANPGQNPNQAAAPGPQVGDRFKVQQPQHVQEAIARTRQFLESNSDFRIKKVLGWGGMGAVLLAELRQPREGQSQNVVVKMNLLEKGREHFRQEKQNHIRVARAAHVVQCVVVEDRQDNKEGPGINRIAPPAAPAIKRKYAGDAADASFQVAKRTRLTTGEEEKAPGGERPVAAAPASGESPRRALRGPLARAIFDRAREALNLKGANKRRTDGNHDINTHPDLLVIEPMWRGDFDLWVRKMAHSGEQFHSKVLWLIFECLFKGVLAMAHPPRHYHEYRETGGRTGPIMEERLPDREDLINFDRDAFIHFDLDLANILVGDFNVPTRDSHSITPNIKIADLGLGTNMATEKNDFFKMWGSRFCGKPSAGWLSPEQFHPEWDHIKYTPSSATNFTPTIAGNYSWKTNLYWIGQVMWCLVTLHKPSRMPFPYWISDSRPPGRRRGRVGKEGRFWSWGGLVNHRRYDHIDEDLRAAIVLCMADSPAMRPEAKELWDWIHEKTTSEWEGLAEDEARQWAATFFESPGIPGPTRPGVFEQPGGDREEIPAKNTRPPWGKIPELAGVSPSKQAMNTFDFTFKVPGKWPKLLQSSKPVKVKKKPAFPRPPKAAEKTPNLDPQQAAPNPPNPAPQQAEETPKKGPFGRPRRKSSGVKAEQIKAAVKAVEANPVPQEKVVPDSQDPAQEATVRPAAPVAQTPAAGAPPKRPSPKERIQAALEATAAEPAPAPVIPRLPPPKAGTNAVAGRVRTFVVPSDSTAVTSSTAAAAAAATAIAQATSRARAARAAREGAPSPPTNKRLTALGPGVRLLPHTKSGAIQGTPLQPNPPRKQVNYQTPPPIAADAVVPFLPRELGTFRGKPIGRGAAAQRQRKPGGMYRPPQQNQPLQENRPPQQNWLPQQAQGPQQPQPQQPPPQQPQLKLPTAFILPNNRPGGSALLPQRPPGPPTPLVRRLNPVNRKVGAQYDIGARRKNILLRGPSRLQQAWTPRDLAEGGKAGRAGSGLFAGLKLRRRPAAEQAGVPEAIQEEPEEEEEGAGEAAQARQGPGSGQPEQELTSSIPQRGPSALIVGWEHLKEEPEVPLSPRELEERRLEFERYKARNLLFDGSILGVNWDDEDSSDSDVEMGSTGGEREDESQDAMVMSGEPSTIGRFGSFFFRFGGFGRGGSKS</sequence>
<feature type="compositionally biased region" description="Acidic residues" evidence="2">
    <location>
        <begin position="1207"/>
        <end position="1217"/>
    </location>
</feature>
<feature type="region of interest" description="Disordered" evidence="2">
    <location>
        <begin position="1106"/>
        <end position="1163"/>
    </location>
</feature>
<feature type="region of interest" description="Disordered" evidence="2">
    <location>
        <begin position="100"/>
        <end position="121"/>
    </location>
</feature>
<feature type="compositionally biased region" description="Low complexity" evidence="2">
    <location>
        <begin position="102"/>
        <end position="118"/>
    </location>
</feature>
<comment type="caution">
    <text evidence="4">The sequence shown here is derived from an EMBL/GenBank/DDBJ whole genome shotgun (WGS) entry which is preliminary data.</text>
</comment>
<evidence type="ECO:0000313" key="4">
    <source>
        <dbReference type="EMBL" id="KAK3355470.1"/>
    </source>
</evidence>
<feature type="compositionally biased region" description="Low complexity" evidence="2">
    <location>
        <begin position="986"/>
        <end position="1000"/>
    </location>
</feature>
<feature type="region of interest" description="Disordered" evidence="2">
    <location>
        <begin position="876"/>
        <end position="927"/>
    </location>
</feature>
<feature type="region of interest" description="Disordered" evidence="2">
    <location>
        <begin position="1204"/>
        <end position="1240"/>
    </location>
</feature>
<feature type="compositionally biased region" description="Pro residues" evidence="2">
    <location>
        <begin position="1001"/>
        <end position="1011"/>
    </location>
</feature>
<evidence type="ECO:0000256" key="2">
    <source>
        <dbReference type="SAM" id="MobiDB-lite"/>
    </source>
</evidence>
<dbReference type="PANTHER" id="PTHR44305:SF24">
    <property type="entry name" value="TYROSINE-PROTEIN KINASE C03B1.5-RELATED"/>
    <property type="match status" value="1"/>
</dbReference>
<organism evidence="4 5">
    <name type="scientific">Neurospora tetraspora</name>
    <dbReference type="NCBI Taxonomy" id="94610"/>
    <lineage>
        <taxon>Eukaryota</taxon>
        <taxon>Fungi</taxon>
        <taxon>Dikarya</taxon>
        <taxon>Ascomycota</taxon>
        <taxon>Pezizomycotina</taxon>
        <taxon>Sordariomycetes</taxon>
        <taxon>Sordariomycetidae</taxon>
        <taxon>Sordariales</taxon>
        <taxon>Sordariaceae</taxon>
        <taxon>Neurospora</taxon>
    </lineage>
</organism>
<dbReference type="PROSITE" id="PS00107">
    <property type="entry name" value="PROTEIN_KINASE_ATP"/>
    <property type="match status" value="1"/>
</dbReference>
<feature type="region of interest" description="Disordered" evidence="2">
    <location>
        <begin position="636"/>
        <end position="656"/>
    </location>
</feature>
<gene>
    <name evidence="4" type="ORF">B0H65DRAFT_564189</name>
</gene>
<dbReference type="InterPro" id="IPR000719">
    <property type="entry name" value="Prot_kinase_dom"/>
</dbReference>
<dbReference type="Gene3D" id="1.10.510.10">
    <property type="entry name" value="Transferase(Phosphotransferase) domain 1"/>
    <property type="match status" value="1"/>
</dbReference>
<feature type="compositionally biased region" description="Polar residues" evidence="2">
    <location>
        <begin position="1"/>
        <end position="10"/>
    </location>
</feature>
<feature type="domain" description="Protein kinase" evidence="3">
    <location>
        <begin position="148"/>
        <end position="600"/>
    </location>
</feature>
<dbReference type="SUPFAM" id="SSF56112">
    <property type="entry name" value="Protein kinase-like (PK-like)"/>
    <property type="match status" value="1"/>
</dbReference>
<protein>
    <recommendedName>
        <fullName evidence="3">Protein kinase domain-containing protein</fullName>
    </recommendedName>
</protein>
<feature type="region of interest" description="Disordered" evidence="2">
    <location>
        <begin position="257"/>
        <end position="284"/>
    </location>
</feature>
<dbReference type="EMBL" id="JAUEPP010000001">
    <property type="protein sequence ID" value="KAK3355470.1"/>
    <property type="molecule type" value="Genomic_DNA"/>
</dbReference>
<dbReference type="RefSeq" id="XP_062686848.1">
    <property type="nucleotide sequence ID" value="XM_062830247.1"/>
</dbReference>
<dbReference type="AlphaFoldDB" id="A0AAE0JQ81"/>
<evidence type="ECO:0000256" key="1">
    <source>
        <dbReference type="PROSITE-ProRule" id="PRU10141"/>
    </source>
</evidence>
<feature type="region of interest" description="Disordered" evidence="2">
    <location>
        <begin position="687"/>
        <end position="837"/>
    </location>
</feature>
<keyword evidence="1" id="KW-0067">ATP-binding</keyword>
<reference evidence="4" key="2">
    <citation type="submission" date="2023-06" db="EMBL/GenBank/DDBJ databases">
        <authorList>
            <consortium name="Lawrence Berkeley National Laboratory"/>
            <person name="Haridas S."/>
            <person name="Hensen N."/>
            <person name="Bonometti L."/>
            <person name="Westerberg I."/>
            <person name="Brannstrom I.O."/>
            <person name="Guillou S."/>
            <person name="Cros-Aarteil S."/>
            <person name="Calhoun S."/>
            <person name="Kuo A."/>
            <person name="Mondo S."/>
            <person name="Pangilinan J."/>
            <person name="Riley R."/>
            <person name="Labutti K."/>
            <person name="Andreopoulos B."/>
            <person name="Lipzen A."/>
            <person name="Chen C."/>
            <person name="Yanf M."/>
            <person name="Daum C."/>
            <person name="Ng V."/>
            <person name="Clum A."/>
            <person name="Steindorff A."/>
            <person name="Ohm R."/>
            <person name="Martin F."/>
            <person name="Silar P."/>
            <person name="Natvig D."/>
            <person name="Lalanne C."/>
            <person name="Gautier V."/>
            <person name="Ament-Velasquez S.L."/>
            <person name="Kruys A."/>
            <person name="Hutchinson M.I."/>
            <person name="Powell A.J."/>
            <person name="Barry K."/>
            <person name="Miller A.N."/>
            <person name="Grigoriev I.V."/>
            <person name="Debuchy R."/>
            <person name="Gladieux P."/>
            <person name="Thoren M.H."/>
            <person name="Johannesson H."/>
        </authorList>
    </citation>
    <scope>NUCLEOTIDE SEQUENCE</scope>
    <source>
        <strain evidence="4">CBS 560.94</strain>
    </source>
</reference>